<protein>
    <recommendedName>
        <fullName evidence="3">SPASM domain peptide maturase, grasp-with-spasm system</fullName>
    </recommendedName>
</protein>
<evidence type="ECO:0000313" key="1">
    <source>
        <dbReference type="EMBL" id="THF51578.1"/>
    </source>
</evidence>
<proteinExistence type="predicted"/>
<dbReference type="AlphaFoldDB" id="A0A4S3ZZX8"/>
<dbReference type="Proteomes" id="UP000307507">
    <property type="component" value="Unassembled WGS sequence"/>
</dbReference>
<dbReference type="InterPro" id="IPR013785">
    <property type="entry name" value="Aldolase_TIM"/>
</dbReference>
<evidence type="ECO:0000313" key="2">
    <source>
        <dbReference type="Proteomes" id="UP000307507"/>
    </source>
</evidence>
<keyword evidence="2" id="KW-1185">Reference proteome</keyword>
<organism evidence="1 2">
    <name type="scientific">Flavobacterium supellecticarium</name>
    <dbReference type="NCBI Taxonomy" id="2565924"/>
    <lineage>
        <taxon>Bacteria</taxon>
        <taxon>Pseudomonadati</taxon>
        <taxon>Bacteroidota</taxon>
        <taxon>Flavobacteriia</taxon>
        <taxon>Flavobacteriales</taxon>
        <taxon>Flavobacteriaceae</taxon>
        <taxon>Flavobacterium</taxon>
    </lineage>
</organism>
<gene>
    <name evidence="1" type="ORF">E6C50_07385</name>
</gene>
<accession>A0A4S3ZZX8</accession>
<dbReference type="Gene3D" id="3.20.20.70">
    <property type="entry name" value="Aldolase class I"/>
    <property type="match status" value="1"/>
</dbReference>
<dbReference type="EMBL" id="SSNZ01000002">
    <property type="protein sequence ID" value="THF51578.1"/>
    <property type="molecule type" value="Genomic_DNA"/>
</dbReference>
<dbReference type="SUPFAM" id="SSF102114">
    <property type="entry name" value="Radical SAM enzymes"/>
    <property type="match status" value="1"/>
</dbReference>
<sequence length="339" mass="40469">MRNFLSDIPFHLFACCILVKGYNRSCIYDLQRDDFEYIPNSLYDILKESKNLSFDALLSSFDQKEDKETLLDYFKFLCDKEFIFFSNLDSSFFPKYEIEFSKPYHVSTMVVDIDVFELAYINKLLDTIFKVKVECLVLRFIATTYENIIKVLKEFNDMPTRILQVLIDKNTSVERELVEGVFKTNDRVSLIVSSSDEEEYIDQFDRGVFFSTKRDIINEKKGITDIADFTPNLDLYMESNFYNTFYNRRVYIDRNGNILRYEGDTMTFGNSIDVELSMILQLPDFKKYWNIKKDDIQKCKDCEYRYMCVDNRLPIKTNNDIWGFDEECNYDPYQSEWKK</sequence>
<reference evidence="1 2" key="1">
    <citation type="submission" date="2019-04" db="EMBL/GenBank/DDBJ databases">
        <title>Flavobacterium sp. nov. isolated from construction timber.</title>
        <authorList>
            <person name="Lin S.-Y."/>
            <person name="Chang C.-T."/>
            <person name="Young C.-C."/>
        </authorList>
    </citation>
    <scope>NUCLEOTIDE SEQUENCE [LARGE SCALE GENOMIC DNA]</scope>
    <source>
        <strain evidence="1 2">CC-CTC003</strain>
    </source>
</reference>
<dbReference type="InterPro" id="IPR058240">
    <property type="entry name" value="rSAM_sf"/>
</dbReference>
<name>A0A4S3ZZX8_9FLAO</name>
<evidence type="ECO:0008006" key="3">
    <source>
        <dbReference type="Google" id="ProtNLM"/>
    </source>
</evidence>
<comment type="caution">
    <text evidence="1">The sequence shown here is derived from an EMBL/GenBank/DDBJ whole genome shotgun (WGS) entry which is preliminary data.</text>
</comment>
<dbReference type="OrthoDB" id="1073749at2"/>
<dbReference type="RefSeq" id="WP_136402562.1">
    <property type="nucleotide sequence ID" value="NZ_SSNZ01000002.1"/>
</dbReference>